<dbReference type="PANTHER" id="PTHR28067">
    <property type="entry name" value="DNA REPLICATION REGULATOR SLD3"/>
    <property type="match status" value="1"/>
</dbReference>
<dbReference type="RefSeq" id="XP_001382642.2">
    <property type="nucleotide sequence ID" value="XM_001382605.1"/>
</dbReference>
<dbReference type="Proteomes" id="UP000002258">
    <property type="component" value="Chromosome 2"/>
</dbReference>
<dbReference type="InterPro" id="IPR042511">
    <property type="entry name" value="Sld3"/>
</dbReference>
<dbReference type="HOGENOM" id="CLU_380872_0_0_1"/>
<dbReference type="FunCoup" id="A3LQ47">
    <property type="interactions" value="94"/>
</dbReference>
<feature type="region of interest" description="Disordered" evidence="1">
    <location>
        <begin position="510"/>
        <end position="551"/>
    </location>
</feature>
<dbReference type="eggNOG" id="ENOG502RE09">
    <property type="taxonomic scope" value="Eukaryota"/>
</dbReference>
<feature type="compositionally biased region" description="Polar residues" evidence="1">
    <location>
        <begin position="837"/>
        <end position="852"/>
    </location>
</feature>
<evidence type="ECO:0000259" key="2">
    <source>
        <dbReference type="Pfam" id="PF08639"/>
    </source>
</evidence>
<feature type="region of interest" description="Disordered" evidence="1">
    <location>
        <begin position="604"/>
        <end position="629"/>
    </location>
</feature>
<dbReference type="PANTHER" id="PTHR28067:SF1">
    <property type="entry name" value="DNA REPLICATION REGULATOR SLD3"/>
    <property type="match status" value="1"/>
</dbReference>
<feature type="non-terminal residue" evidence="3">
    <location>
        <position position="858"/>
    </location>
</feature>
<evidence type="ECO:0000256" key="1">
    <source>
        <dbReference type="SAM" id="MobiDB-lite"/>
    </source>
</evidence>
<name>A3LQ47_PICST</name>
<feature type="compositionally biased region" description="Polar residues" evidence="1">
    <location>
        <begin position="526"/>
        <end position="537"/>
    </location>
</feature>
<feature type="compositionally biased region" description="Basic and acidic residues" evidence="1">
    <location>
        <begin position="510"/>
        <end position="524"/>
    </location>
</feature>
<evidence type="ECO:0000313" key="3">
    <source>
        <dbReference type="EMBL" id="ABN64613.2"/>
    </source>
</evidence>
<dbReference type="GO" id="GO:0031261">
    <property type="term" value="C:DNA replication preinitiation complex"/>
    <property type="evidence" value="ECO:0007669"/>
    <property type="project" value="TreeGrafter"/>
</dbReference>
<dbReference type="AlphaFoldDB" id="A3LQ47"/>
<dbReference type="OrthoDB" id="5395343at2759"/>
<proteinExistence type="predicted"/>
<dbReference type="GO" id="GO:0006270">
    <property type="term" value="P:DNA replication initiation"/>
    <property type="evidence" value="ECO:0007669"/>
    <property type="project" value="InterPro"/>
</dbReference>
<keyword evidence="4" id="KW-1185">Reference proteome</keyword>
<organism evidence="3 4">
    <name type="scientific">Scheffersomyces stipitis (strain ATCC 58785 / CBS 6054 / NBRC 10063 / NRRL Y-11545)</name>
    <name type="common">Yeast</name>
    <name type="synonym">Pichia stipitis</name>
    <dbReference type="NCBI Taxonomy" id="322104"/>
    <lineage>
        <taxon>Eukaryota</taxon>
        <taxon>Fungi</taxon>
        <taxon>Dikarya</taxon>
        <taxon>Ascomycota</taxon>
        <taxon>Saccharomycotina</taxon>
        <taxon>Pichiomycetes</taxon>
        <taxon>Debaryomycetaceae</taxon>
        <taxon>Scheffersomyces</taxon>
    </lineage>
</organism>
<dbReference type="InParanoid" id="A3LQ47"/>
<dbReference type="Pfam" id="PF08639">
    <property type="entry name" value="Sld3_STD"/>
    <property type="match status" value="1"/>
</dbReference>
<dbReference type="GeneID" id="4837197"/>
<accession>A3LQ47</accession>
<protein>
    <recommendedName>
        <fullName evidence="2">DNA replication regulator Sld3 C-terminal domain-containing protein</fullName>
    </recommendedName>
</protein>
<sequence length="858" mass="95916">MSAEEKNGKIIDKGRDTVLKLPFSFEVAQALDSYPLVITILQTLQAADLQHLSSSTIDNSSISKALDSEADSGSISKVIFKVSEQIGAGLSTISTSYFFVKVQKRLADKDQRLAIIYKIKKNYYGIAYLAEGINFKDIAVESNQRIASFGTKEIIVDYMSLDEDLHLQGSDDMEIDQMLENFSMDPPMNNNLSETKSDATNSANDANILVSPSSIEDPVIFLKSRYYNTLYSLTTPLSYIPKTAIARFRNLCSNDNRKISDLLAGLCLSVHQMDARHHGKHGVLQLISSENVDTNLQISKLEIQNQQDFISRHEKIIQDILKTEKPSSNHPIVTDAAGKVTQESSEKKFQRIVLELKMREAQLQTILLFELLHSWDIDESNFLESNAKKLEKEEKKRAKESNVPLVRKKKSKSTRKIVPTFLGMGVDVNENSTTFPTALIDQLTVYKNLNAIVDRMGLWDMLLGSSEKKDNENSIGFIAYVLVPYYNKKLPSIVKYVVDRVKDSNLKMKVNKAERKLTSRKDSPELPSNTPNETTHTPIEEQKKKSSKYKKVVLTRKVPKLEKSLTSGLEDEYNLKPALSLKRSSSNLSYKNLKKRLVDLNDSTVEKNSSNSKANRSNSLSEKSSQQTQSFIFGNAKKTRLKSTVPQRNHSSAQILATPMKNKSAPIIPIAYTDLKRASITDSHSQVEATPNNAVRVIDMSDVINTPEDHFVNLKHNVFTQPKSHSVSDKLMSVSLAVDNGSHITSSPVKSPGFQSNVNITTDPIQVESTPIASVRRNNIINSANSSKSKKKSKPGEPVSAMESPFYRARWNGSPSQPDRNHLMEQVISDDELPSEQAFTFSGPSSKTYTDQSDNESD</sequence>
<feature type="domain" description="DNA replication regulator Sld3 C-terminal" evidence="2">
    <location>
        <begin position="219"/>
        <end position="771"/>
    </location>
</feature>
<evidence type="ECO:0000313" key="4">
    <source>
        <dbReference type="Proteomes" id="UP000002258"/>
    </source>
</evidence>
<reference evidence="3 4" key="1">
    <citation type="journal article" date="2007" name="Nat. Biotechnol.">
        <title>Genome sequence of the lignocellulose-bioconverting and xylose-fermenting yeast Pichia stipitis.</title>
        <authorList>
            <person name="Jeffries T.W."/>
            <person name="Grigoriev I.V."/>
            <person name="Grimwood J."/>
            <person name="Laplaza J.M."/>
            <person name="Aerts A."/>
            <person name="Salamov A."/>
            <person name="Schmutz J."/>
            <person name="Lindquist E."/>
            <person name="Dehal P."/>
            <person name="Shapiro H."/>
            <person name="Jin Y.S."/>
            <person name="Passoth V."/>
            <person name="Richardson P.M."/>
        </authorList>
    </citation>
    <scope>NUCLEOTIDE SEQUENCE [LARGE SCALE GENOMIC DNA]</scope>
    <source>
        <strain evidence="4">ATCC 58785 / CBS 6054 / NBRC 10063 / NRRL Y-11545</strain>
    </source>
</reference>
<gene>
    <name evidence="3" type="ORF">PICST_30184</name>
</gene>
<dbReference type="InterPro" id="IPR013948">
    <property type="entry name" value="DNA_replication_reg_Sld3_C"/>
</dbReference>
<feature type="region of interest" description="Disordered" evidence="1">
    <location>
        <begin position="780"/>
        <end position="858"/>
    </location>
</feature>
<feature type="compositionally biased region" description="Low complexity" evidence="1">
    <location>
        <begin position="608"/>
        <end position="621"/>
    </location>
</feature>
<dbReference type="KEGG" id="pic:PICST_30184"/>
<dbReference type="STRING" id="322104.A3LQ47"/>
<dbReference type="Gene3D" id="1.20.58.2130">
    <property type="match status" value="2"/>
</dbReference>
<dbReference type="OMA" id="DQMSIWD"/>
<dbReference type="EMBL" id="CP000496">
    <property type="protein sequence ID" value="ABN64613.2"/>
    <property type="molecule type" value="Genomic_DNA"/>
</dbReference>